<protein>
    <submittedName>
        <fullName evidence="2">Uncharacterized protein</fullName>
    </submittedName>
</protein>
<evidence type="ECO:0000313" key="3">
    <source>
        <dbReference type="Proteomes" id="UP000035721"/>
    </source>
</evidence>
<proteinExistence type="predicted"/>
<evidence type="ECO:0000256" key="1">
    <source>
        <dbReference type="SAM" id="MobiDB-lite"/>
    </source>
</evidence>
<dbReference type="STRING" id="1194083.BN12_1610008"/>
<feature type="region of interest" description="Disordered" evidence="1">
    <location>
        <begin position="16"/>
        <end position="65"/>
    </location>
</feature>
<dbReference type="EMBL" id="CAJB01000070">
    <property type="protein sequence ID" value="CCH77070.1"/>
    <property type="molecule type" value="Genomic_DNA"/>
</dbReference>
<sequence length="65" mass="6776">MTSRASSLALSFRDHIESLGPTANPPETTCPAFGQQGTDRSFPNHSSGTPSSGCLTPLPTPPARH</sequence>
<name>A0A077LYM0_9MICO</name>
<evidence type="ECO:0000313" key="2">
    <source>
        <dbReference type="EMBL" id="CCH77070.1"/>
    </source>
</evidence>
<accession>A0A077LYM0</accession>
<feature type="compositionally biased region" description="Polar residues" evidence="1">
    <location>
        <begin position="35"/>
        <end position="54"/>
    </location>
</feature>
<organism evidence="2 3">
    <name type="scientific">Nostocoides japonicum T1-X7</name>
    <dbReference type="NCBI Taxonomy" id="1194083"/>
    <lineage>
        <taxon>Bacteria</taxon>
        <taxon>Bacillati</taxon>
        <taxon>Actinomycetota</taxon>
        <taxon>Actinomycetes</taxon>
        <taxon>Micrococcales</taxon>
        <taxon>Intrasporangiaceae</taxon>
        <taxon>Nostocoides</taxon>
    </lineage>
</organism>
<gene>
    <name evidence="2" type="ORF">BN12_1610008</name>
</gene>
<comment type="caution">
    <text evidence="2">The sequence shown here is derived from an EMBL/GenBank/DDBJ whole genome shotgun (WGS) entry which is preliminary data.</text>
</comment>
<keyword evidence="3" id="KW-1185">Reference proteome</keyword>
<dbReference type="Proteomes" id="UP000035721">
    <property type="component" value="Unassembled WGS sequence"/>
</dbReference>
<dbReference type="AlphaFoldDB" id="A0A077LYM0"/>
<reference evidence="2 3" key="1">
    <citation type="journal article" date="2013" name="ISME J.">
        <title>A metabolic model for members of the genus Tetrasphaera involved in enhanced biological phosphorus removal.</title>
        <authorList>
            <person name="Kristiansen R."/>
            <person name="Nguyen H.T.T."/>
            <person name="Saunders A.M."/>
            <person name="Nielsen J.L."/>
            <person name="Wimmer R."/>
            <person name="Le V.Q."/>
            <person name="McIlroy S.J."/>
            <person name="Petrovski S."/>
            <person name="Seviour R.J."/>
            <person name="Calteau A."/>
            <person name="Nielsen K.L."/>
            <person name="Nielsen P.H."/>
        </authorList>
    </citation>
    <scope>NUCLEOTIDE SEQUENCE [LARGE SCALE GENOMIC DNA]</scope>
    <source>
        <strain evidence="2 3">T1-X7</strain>
    </source>
</reference>